<dbReference type="AlphaFoldDB" id="A0AAE1PPD5"/>
<reference evidence="2" key="1">
    <citation type="submission" date="2023-11" db="EMBL/GenBank/DDBJ databases">
        <title>Genome assemblies of two species of porcelain crab, Petrolisthes cinctipes and Petrolisthes manimaculis (Anomura: Porcellanidae).</title>
        <authorList>
            <person name="Angst P."/>
        </authorList>
    </citation>
    <scope>NUCLEOTIDE SEQUENCE</scope>
    <source>
        <strain evidence="2">PB745_02</strain>
        <tissue evidence="2">Gill</tissue>
    </source>
</reference>
<feature type="compositionally biased region" description="Basic and acidic residues" evidence="1">
    <location>
        <begin position="10"/>
        <end position="21"/>
    </location>
</feature>
<feature type="region of interest" description="Disordered" evidence="1">
    <location>
        <begin position="1"/>
        <end position="58"/>
    </location>
</feature>
<comment type="caution">
    <text evidence="2">The sequence shown here is derived from an EMBL/GenBank/DDBJ whole genome shotgun (WGS) entry which is preliminary data.</text>
</comment>
<evidence type="ECO:0000313" key="2">
    <source>
        <dbReference type="EMBL" id="KAK4312256.1"/>
    </source>
</evidence>
<dbReference type="EMBL" id="JAWZYT010001432">
    <property type="protein sequence ID" value="KAK4312256.1"/>
    <property type="molecule type" value="Genomic_DNA"/>
</dbReference>
<proteinExistence type="predicted"/>
<accession>A0AAE1PPD5</accession>
<gene>
    <name evidence="2" type="ORF">Pmani_016299</name>
</gene>
<keyword evidence="3" id="KW-1185">Reference proteome</keyword>
<evidence type="ECO:0000256" key="1">
    <source>
        <dbReference type="SAM" id="MobiDB-lite"/>
    </source>
</evidence>
<evidence type="ECO:0000313" key="3">
    <source>
        <dbReference type="Proteomes" id="UP001292094"/>
    </source>
</evidence>
<name>A0AAE1PPD5_9EUCA</name>
<protein>
    <submittedName>
        <fullName evidence="2">Uncharacterized protein</fullName>
    </submittedName>
</protein>
<organism evidence="2 3">
    <name type="scientific">Petrolisthes manimaculis</name>
    <dbReference type="NCBI Taxonomy" id="1843537"/>
    <lineage>
        <taxon>Eukaryota</taxon>
        <taxon>Metazoa</taxon>
        <taxon>Ecdysozoa</taxon>
        <taxon>Arthropoda</taxon>
        <taxon>Crustacea</taxon>
        <taxon>Multicrustacea</taxon>
        <taxon>Malacostraca</taxon>
        <taxon>Eumalacostraca</taxon>
        <taxon>Eucarida</taxon>
        <taxon>Decapoda</taxon>
        <taxon>Pleocyemata</taxon>
        <taxon>Anomura</taxon>
        <taxon>Galatheoidea</taxon>
        <taxon>Porcellanidae</taxon>
        <taxon>Petrolisthes</taxon>
    </lineage>
</organism>
<dbReference type="Proteomes" id="UP001292094">
    <property type="component" value="Unassembled WGS sequence"/>
</dbReference>
<sequence>MKQGWQNDTRQGDTGRGEHTFTRHWLTAHWLPEREAGSGSGSSGGGREAREGAATDWDGMGWDVGSYEGTIPPTVMYYASRQAYTKANTQAYMMGRYRWTNKNKGRQGME</sequence>